<proteinExistence type="inferred from homology"/>
<evidence type="ECO:0000256" key="3">
    <source>
        <dbReference type="ARBA" id="ARBA00022989"/>
    </source>
</evidence>
<dbReference type="SUPFAM" id="SSF58104">
    <property type="entry name" value="Methyl-accepting chemotaxis protein (MCP) signaling domain"/>
    <property type="match status" value="1"/>
</dbReference>
<dbReference type="Pfam" id="PF00015">
    <property type="entry name" value="MCPsignal"/>
    <property type="match status" value="1"/>
</dbReference>
<dbReference type="PANTHER" id="PTHR32089">
    <property type="entry name" value="METHYL-ACCEPTING CHEMOTAXIS PROTEIN MCPB"/>
    <property type="match status" value="1"/>
</dbReference>
<reference evidence="12 13" key="1">
    <citation type="submission" date="2020-09" db="EMBL/GenBank/DDBJ databases">
        <authorList>
            <person name="Tanuku N.R.S."/>
        </authorList>
    </citation>
    <scope>NUCLEOTIDE SEQUENCE [LARGE SCALE GENOMIC DNA]</scope>
    <source>
        <strain evidence="12 13">AK62</strain>
    </source>
</reference>
<dbReference type="InterPro" id="IPR003660">
    <property type="entry name" value="HAMP_dom"/>
</dbReference>
<dbReference type="Gene3D" id="1.10.287.950">
    <property type="entry name" value="Methyl-accepting chemotaxis protein"/>
    <property type="match status" value="1"/>
</dbReference>
<dbReference type="PROSITE" id="PS50111">
    <property type="entry name" value="CHEMOTAXIS_TRANSDUC_2"/>
    <property type="match status" value="1"/>
</dbReference>
<evidence type="ECO:0000259" key="10">
    <source>
        <dbReference type="PROSITE" id="PS50111"/>
    </source>
</evidence>
<evidence type="ECO:0000256" key="4">
    <source>
        <dbReference type="ARBA" id="ARBA00023136"/>
    </source>
</evidence>
<comment type="subcellular location">
    <subcellularLocation>
        <location evidence="1">Membrane</location>
        <topology evidence="1">Multi-pass membrane protein</topology>
    </subcellularLocation>
</comment>
<dbReference type="PANTHER" id="PTHR32089:SF119">
    <property type="entry name" value="METHYL-ACCEPTING CHEMOTAXIS PROTEIN CTPL"/>
    <property type="match status" value="1"/>
</dbReference>
<organism evidence="12 13">
    <name type="scientific">Marinobacterium alkalitolerans</name>
    <dbReference type="NCBI Taxonomy" id="1542925"/>
    <lineage>
        <taxon>Bacteria</taxon>
        <taxon>Pseudomonadati</taxon>
        <taxon>Pseudomonadota</taxon>
        <taxon>Gammaproteobacteria</taxon>
        <taxon>Oceanospirillales</taxon>
        <taxon>Oceanospirillaceae</taxon>
        <taxon>Marinobacterium</taxon>
    </lineage>
</organism>
<dbReference type="CDD" id="cd06225">
    <property type="entry name" value="HAMP"/>
    <property type="match status" value="1"/>
</dbReference>
<feature type="transmembrane region" description="Helical" evidence="9">
    <location>
        <begin position="12"/>
        <end position="31"/>
    </location>
</feature>
<dbReference type="PRINTS" id="PR00260">
    <property type="entry name" value="CHEMTRNSDUCR"/>
</dbReference>
<feature type="domain" description="Methyl-accepting transducer" evidence="10">
    <location>
        <begin position="270"/>
        <end position="506"/>
    </location>
</feature>
<feature type="transmembrane region" description="Helical" evidence="9">
    <location>
        <begin position="189"/>
        <end position="211"/>
    </location>
</feature>
<dbReference type="Pfam" id="PF12729">
    <property type="entry name" value="4HB_MCP_1"/>
    <property type="match status" value="1"/>
</dbReference>
<evidence type="ECO:0000256" key="8">
    <source>
        <dbReference type="SAM" id="MobiDB-lite"/>
    </source>
</evidence>
<dbReference type="Proteomes" id="UP000810171">
    <property type="component" value="Unassembled WGS sequence"/>
</dbReference>
<dbReference type="SMART" id="SM00283">
    <property type="entry name" value="MA"/>
    <property type="match status" value="1"/>
</dbReference>
<evidence type="ECO:0000256" key="9">
    <source>
        <dbReference type="SAM" id="Phobius"/>
    </source>
</evidence>
<evidence type="ECO:0000256" key="2">
    <source>
        <dbReference type="ARBA" id="ARBA00022692"/>
    </source>
</evidence>
<keyword evidence="3 9" id="KW-1133">Transmembrane helix</keyword>
<keyword evidence="4 9" id="KW-0472">Membrane</keyword>
<evidence type="ECO:0000256" key="1">
    <source>
        <dbReference type="ARBA" id="ARBA00004141"/>
    </source>
</evidence>
<dbReference type="Pfam" id="PF00672">
    <property type="entry name" value="HAMP"/>
    <property type="match status" value="1"/>
</dbReference>
<gene>
    <name evidence="12" type="ORF">H9C73_03620</name>
</gene>
<evidence type="ECO:0000313" key="13">
    <source>
        <dbReference type="Proteomes" id="UP000810171"/>
    </source>
</evidence>
<dbReference type="SMART" id="SM00304">
    <property type="entry name" value="HAMP"/>
    <property type="match status" value="2"/>
</dbReference>
<evidence type="ECO:0000313" key="12">
    <source>
        <dbReference type="EMBL" id="MBP0047814.1"/>
    </source>
</evidence>
<accession>A0ABS3Z7X4</accession>
<dbReference type="EMBL" id="JACVEW010000004">
    <property type="protein sequence ID" value="MBP0047814.1"/>
    <property type="molecule type" value="Genomic_DNA"/>
</dbReference>
<evidence type="ECO:0000256" key="5">
    <source>
        <dbReference type="ARBA" id="ARBA00023224"/>
    </source>
</evidence>
<keyword evidence="2 9" id="KW-0812">Transmembrane</keyword>
<dbReference type="InterPro" id="IPR024478">
    <property type="entry name" value="HlyB_4HB_MCP"/>
</dbReference>
<dbReference type="CDD" id="cd11386">
    <property type="entry name" value="MCP_signal"/>
    <property type="match status" value="1"/>
</dbReference>
<evidence type="ECO:0000256" key="6">
    <source>
        <dbReference type="ARBA" id="ARBA00029447"/>
    </source>
</evidence>
<comment type="similarity">
    <text evidence="6">Belongs to the methyl-accepting chemotaxis (MCP) protein family.</text>
</comment>
<keyword evidence="13" id="KW-1185">Reference proteome</keyword>
<feature type="compositionally biased region" description="Polar residues" evidence="8">
    <location>
        <begin position="439"/>
        <end position="458"/>
    </location>
</feature>
<feature type="domain" description="HAMP" evidence="11">
    <location>
        <begin position="212"/>
        <end position="265"/>
    </location>
</feature>
<dbReference type="InterPro" id="IPR004090">
    <property type="entry name" value="Chemotax_Me-accpt_rcpt"/>
</dbReference>
<dbReference type="RefSeq" id="WP_209286434.1">
    <property type="nucleotide sequence ID" value="NZ_JACVEW010000004.1"/>
</dbReference>
<evidence type="ECO:0000259" key="11">
    <source>
        <dbReference type="PROSITE" id="PS50885"/>
    </source>
</evidence>
<protein>
    <submittedName>
        <fullName evidence="12">Methyl-accepting chemotaxis protein</fullName>
    </submittedName>
</protein>
<comment type="caution">
    <text evidence="12">The sequence shown here is derived from an EMBL/GenBank/DDBJ whole genome shotgun (WGS) entry which is preliminary data.</text>
</comment>
<evidence type="ECO:0000256" key="7">
    <source>
        <dbReference type="PROSITE-ProRule" id="PRU00284"/>
    </source>
</evidence>
<keyword evidence="5 7" id="KW-0807">Transducer</keyword>
<name>A0ABS3Z7X4_9GAMM</name>
<dbReference type="InterPro" id="IPR004089">
    <property type="entry name" value="MCPsignal_dom"/>
</dbReference>
<feature type="region of interest" description="Disordered" evidence="8">
    <location>
        <begin position="439"/>
        <end position="460"/>
    </location>
</feature>
<dbReference type="PROSITE" id="PS50885">
    <property type="entry name" value="HAMP"/>
    <property type="match status" value="1"/>
</dbReference>
<sequence length="542" mass="58214">MLKKMTIRSKLIIGSVVPILGLLLVVVTSLLELERANSGIDELYQERIVPLEMLKNVADNYAVNVIDTVNKVDKSLIPAEQALKQVTEARDAIQSNWEAYLELQASGEELRLINEAKELMAVADASISAVIERLSEMSGLTYGEMYGFNGDLYKTVDPISDKVAELVNLQLHEADMTRQELRSNYERQLVFQIALAGAIVVALVLLSVLIYRSIRGPLDHLQGVMDQVATQSDLRLRANVEGKNELGHIADSFNSMLQQMQTLVGEISGATTQLASAAEEMSSVSSHSSQVINRQRAEVEQVAAAMNEMVATVREVAGSAENADVEAKNTLEASDNGNRVVNSAVAATSELVSQVARVAQELAVVEKDSESIGSVIDVINAIAEQTNLLALNAAIEAARAGEQGRGFAVVADEVRSLAQRTQESTAEIQQVIGRLQRGTSTAATAMQDSQEQAEQTGSRAEEAGEALHLIAEAVKRITDLNAQIASASEEQSSVAEEINRSLVAINDGAQESASGASQTESASQELSRLAASLQDMAGRFRV</sequence>